<feature type="transmembrane region" description="Helical" evidence="1">
    <location>
        <begin position="38"/>
        <end position="55"/>
    </location>
</feature>
<dbReference type="Pfam" id="PF10756">
    <property type="entry name" value="bPH_6"/>
    <property type="match status" value="1"/>
</dbReference>
<name>A0A5N5UYH2_MYCPH</name>
<evidence type="ECO:0000313" key="4">
    <source>
        <dbReference type="Proteomes" id="UP000325690"/>
    </source>
</evidence>
<keyword evidence="1" id="KW-0812">Transmembrane</keyword>
<reference evidence="3 4" key="1">
    <citation type="submission" date="2012-10" db="EMBL/GenBank/DDBJ databases">
        <title>The draft sequence of the Mycobacterium pheli genome.</title>
        <authorList>
            <person name="Pettersson B.M.F."/>
            <person name="Das S."/>
            <person name="Dasgupta S."/>
            <person name="Bhattacharya A."/>
            <person name="Kirsebom L.A."/>
        </authorList>
    </citation>
    <scope>NUCLEOTIDE SEQUENCE [LARGE SCALE GENOMIC DNA]</scope>
    <source>
        <strain evidence="3 4">CCUG 21000</strain>
    </source>
</reference>
<dbReference type="Proteomes" id="UP000325690">
    <property type="component" value="Unassembled WGS sequence"/>
</dbReference>
<keyword evidence="1" id="KW-1133">Transmembrane helix</keyword>
<feature type="domain" description="Low molecular weight protein antigen 6 PH" evidence="2">
    <location>
        <begin position="58"/>
        <end position="134"/>
    </location>
</feature>
<evidence type="ECO:0000313" key="3">
    <source>
        <dbReference type="EMBL" id="KAB7754606.1"/>
    </source>
</evidence>
<feature type="transmembrane region" description="Helical" evidence="1">
    <location>
        <begin position="12"/>
        <end position="32"/>
    </location>
</feature>
<keyword evidence="4" id="KW-1185">Reference proteome</keyword>
<dbReference type="EMBL" id="ANBP01000023">
    <property type="protein sequence ID" value="KAB7754606.1"/>
    <property type="molecule type" value="Genomic_DNA"/>
</dbReference>
<comment type="caution">
    <text evidence="3">The sequence shown here is derived from an EMBL/GenBank/DDBJ whole genome shotgun (WGS) entry which is preliminary data.</text>
</comment>
<protein>
    <recommendedName>
        <fullName evidence="2">Low molecular weight protein antigen 6 PH domain-containing protein</fullName>
    </recommendedName>
</protein>
<evidence type="ECO:0000256" key="1">
    <source>
        <dbReference type="SAM" id="Phobius"/>
    </source>
</evidence>
<dbReference type="GeneID" id="74300429"/>
<sequence length="140" mass="15099">MQQTEWGPSTGVVLACAVAGLILAITAVTLVTDAPGRILLGIAGGGLLVFAMMSLRARPKLAITNDGLVTRGWFRTQTLARKDIAHIRITEFRRLARKVRLLEIDTADDRLLVFSRWDLGTEPLNVLDALTGAGYTGAGR</sequence>
<proteinExistence type="predicted"/>
<keyword evidence="1" id="KW-0472">Membrane</keyword>
<dbReference type="InterPro" id="IPR019692">
    <property type="entry name" value="CFP-6_PH"/>
</dbReference>
<gene>
    <name evidence="3" type="ORF">MPHL21000_15780</name>
</gene>
<dbReference type="AlphaFoldDB" id="A0A5N5UYH2"/>
<accession>A0A5N5UYH2</accession>
<organism evidence="3 4">
    <name type="scientific">Mycolicibacterium phlei DSM 43239 = CCUG 21000</name>
    <dbReference type="NCBI Taxonomy" id="1226750"/>
    <lineage>
        <taxon>Bacteria</taxon>
        <taxon>Bacillati</taxon>
        <taxon>Actinomycetota</taxon>
        <taxon>Actinomycetes</taxon>
        <taxon>Mycobacteriales</taxon>
        <taxon>Mycobacteriaceae</taxon>
        <taxon>Mycolicibacterium</taxon>
    </lineage>
</organism>
<evidence type="ECO:0000259" key="2">
    <source>
        <dbReference type="Pfam" id="PF10756"/>
    </source>
</evidence>
<dbReference type="RefSeq" id="WP_082804028.1">
    <property type="nucleotide sequence ID" value="NZ_ANBO01000012.1"/>
</dbReference>